<dbReference type="AlphaFoldDB" id="A0A1B9IVC5"/>
<gene>
    <name evidence="1" type="ORF">L486_02140</name>
</gene>
<name>A0A1B9IVC5_9TREE</name>
<dbReference type="Proteomes" id="UP000092583">
    <property type="component" value="Unassembled WGS sequence"/>
</dbReference>
<dbReference type="EMBL" id="KI669460">
    <property type="protein sequence ID" value="OCF59473.1"/>
    <property type="molecule type" value="Genomic_DNA"/>
</dbReference>
<reference evidence="1 2" key="1">
    <citation type="submission" date="2013-07" db="EMBL/GenBank/DDBJ databases">
        <title>The Genome Sequence of Kwoniella mangroviensis CBS10435.</title>
        <authorList>
            <consortium name="The Broad Institute Genome Sequencing Platform"/>
            <person name="Cuomo C."/>
            <person name="Litvintseva A."/>
            <person name="Chen Y."/>
            <person name="Heitman J."/>
            <person name="Sun S."/>
            <person name="Springer D."/>
            <person name="Dromer F."/>
            <person name="Young S.K."/>
            <person name="Zeng Q."/>
            <person name="Gargeya S."/>
            <person name="Fitzgerald M."/>
            <person name="Abouelleil A."/>
            <person name="Alvarado L."/>
            <person name="Berlin A.M."/>
            <person name="Chapman S.B."/>
            <person name="Dewar J."/>
            <person name="Goldberg J."/>
            <person name="Griggs A."/>
            <person name="Gujja S."/>
            <person name="Hansen M."/>
            <person name="Howarth C."/>
            <person name="Imamovic A."/>
            <person name="Larimer J."/>
            <person name="McCowan C."/>
            <person name="Murphy C."/>
            <person name="Pearson M."/>
            <person name="Priest M."/>
            <person name="Roberts A."/>
            <person name="Saif S."/>
            <person name="Shea T."/>
            <person name="Sykes S."/>
            <person name="Wortman J."/>
            <person name="Nusbaum C."/>
            <person name="Birren B."/>
        </authorList>
    </citation>
    <scope>NUCLEOTIDE SEQUENCE [LARGE SCALE GENOMIC DNA]</scope>
    <source>
        <strain evidence="1 2">CBS 10435</strain>
    </source>
</reference>
<keyword evidence="2" id="KW-1185">Reference proteome</keyword>
<organism evidence="1 2">
    <name type="scientific">Kwoniella mangroviensis CBS 10435</name>
    <dbReference type="NCBI Taxonomy" id="1331196"/>
    <lineage>
        <taxon>Eukaryota</taxon>
        <taxon>Fungi</taxon>
        <taxon>Dikarya</taxon>
        <taxon>Basidiomycota</taxon>
        <taxon>Agaricomycotina</taxon>
        <taxon>Tremellomycetes</taxon>
        <taxon>Tremellales</taxon>
        <taxon>Cryptococcaceae</taxon>
        <taxon>Kwoniella</taxon>
    </lineage>
</organism>
<proteinExistence type="predicted"/>
<evidence type="ECO:0000313" key="1">
    <source>
        <dbReference type="EMBL" id="OCF59473.1"/>
    </source>
</evidence>
<accession>A0A1B9IVC5</accession>
<protein>
    <submittedName>
        <fullName evidence="1">Uncharacterized protein</fullName>
    </submittedName>
</protein>
<evidence type="ECO:0000313" key="2">
    <source>
        <dbReference type="Proteomes" id="UP000092583"/>
    </source>
</evidence>
<reference evidence="2" key="2">
    <citation type="submission" date="2013-12" db="EMBL/GenBank/DDBJ databases">
        <title>Evolution of pathogenesis and genome organization in the Tremellales.</title>
        <authorList>
            <person name="Cuomo C."/>
            <person name="Litvintseva A."/>
            <person name="Heitman J."/>
            <person name="Chen Y."/>
            <person name="Sun S."/>
            <person name="Springer D."/>
            <person name="Dromer F."/>
            <person name="Young S."/>
            <person name="Zeng Q."/>
            <person name="Chapman S."/>
            <person name="Gujja S."/>
            <person name="Saif S."/>
            <person name="Birren B."/>
        </authorList>
    </citation>
    <scope>NUCLEOTIDE SEQUENCE [LARGE SCALE GENOMIC DNA]</scope>
    <source>
        <strain evidence="2">CBS 10435</strain>
    </source>
</reference>
<sequence>MASQFDDVSLAKKALKSMKSDEEHRALTVETFPLKEACKPSLAHLLGLIVQLKQQQGTRQYSTYDDHVYVANWEHIGKAFKPAT</sequence>